<name>A0A220MPT2_9BACL</name>
<feature type="transmembrane region" description="Helical" evidence="2">
    <location>
        <begin position="359"/>
        <end position="384"/>
    </location>
</feature>
<dbReference type="EMBL" id="CP018145">
    <property type="protein sequence ID" value="ASJ57081.1"/>
    <property type="molecule type" value="Genomic_DNA"/>
</dbReference>
<evidence type="ECO:0000313" key="5">
    <source>
        <dbReference type="EMBL" id="ASJ57081.1"/>
    </source>
</evidence>
<dbReference type="Pfam" id="PF01370">
    <property type="entry name" value="Epimerase"/>
    <property type="match status" value="1"/>
</dbReference>
<proteinExistence type="inferred from homology"/>
<accession>A0A220MPT2</accession>
<gene>
    <name evidence="5" type="ORF">BP422_28435</name>
</gene>
<evidence type="ECO:0000259" key="4">
    <source>
        <dbReference type="Pfam" id="PF01590"/>
    </source>
</evidence>
<evidence type="ECO:0000259" key="3">
    <source>
        <dbReference type="Pfam" id="PF01370"/>
    </source>
</evidence>
<sequence length="734" mass="82614">MKVLITGGYGFIGSFVAERFYKEGYKVFILDNLSSGNQRNVTFPHKAYELDVADKKCDEVFKSNKFDVVVHLAAQVSVAASMEDPLLDTNTNILGLVNMLELSSKYGVSKFIFASSAAVYGMNENTPLLEDSACDPVSVYGINKYIGEMYCRKWTEMYGLQTVAFRLANVYGPRQSSVGEGGVISTFLTQINHGKEIVLHGDGSQTRDFIYVEDIADAIFRSATTDDTGVMNLSTNQESSINELIDILGANQPLQGILRRGKRPGDVDKSVLDNSRAKRRLDWVPMYSLAEGLEKTAQWYQATIAEKEQEQESEAKKTIHWLRSWDARPYIENILAFLLVIFATVGTVNSGVFDLKLIYIVLIGAIYGTKQSLLSVILACGLFIGESLHNGRDVVSLLYDANVLFHIAVYFIIGIAVGYSIDKRNRDVLSKELQRQALEEKYDFLKDIYNDVLLVKQELQQQIVNSEDSFGKIYNITKELDSLEPERVLQKSVKVLERIMKSDEIAIYTMNQNGSFLRLMAKSNKAGFDLPRSLKMSEHAYLTELMTVKKIIVNKELRHDMPLMAAPIFDKGKIVAVVTLQQLGFENFTMYTQNLFQVAVQLISSALSRSLRYLNSTQKDRYLEDTSILIPAYFSAMVKNKRDAKQQLNTDFTLLAVDFGQMDHHTLSTYIASSLREADYMGMDEAGDVYIILSNSNEQEANIVIDRLGRLGIASRIVQEKDQERFSLKDGAYA</sequence>
<dbReference type="SUPFAM" id="SSF55781">
    <property type="entry name" value="GAF domain-like"/>
    <property type="match status" value="1"/>
</dbReference>
<dbReference type="InterPro" id="IPR029016">
    <property type="entry name" value="GAF-like_dom_sf"/>
</dbReference>
<keyword evidence="2" id="KW-0472">Membrane</keyword>
<dbReference type="PANTHER" id="PTHR43000">
    <property type="entry name" value="DTDP-D-GLUCOSE 4,6-DEHYDRATASE-RELATED"/>
    <property type="match status" value="1"/>
</dbReference>
<dbReference type="InterPro" id="IPR003018">
    <property type="entry name" value="GAF"/>
</dbReference>
<dbReference type="Pfam" id="PF01590">
    <property type="entry name" value="GAF"/>
    <property type="match status" value="1"/>
</dbReference>
<keyword evidence="2" id="KW-1133">Transmembrane helix</keyword>
<dbReference type="Gene3D" id="3.30.450.40">
    <property type="match status" value="1"/>
</dbReference>
<protein>
    <submittedName>
        <fullName evidence="5">Nucleoside-diphosphate sugar epimerase</fullName>
    </submittedName>
</protein>
<dbReference type="Proteomes" id="UP000197781">
    <property type="component" value="Chromosome"/>
</dbReference>
<dbReference type="InterPro" id="IPR001509">
    <property type="entry name" value="Epimerase_deHydtase"/>
</dbReference>
<evidence type="ECO:0000256" key="1">
    <source>
        <dbReference type="ARBA" id="ARBA00007637"/>
    </source>
</evidence>
<evidence type="ECO:0000256" key="2">
    <source>
        <dbReference type="SAM" id="Phobius"/>
    </source>
</evidence>
<dbReference type="SUPFAM" id="SSF51735">
    <property type="entry name" value="NAD(P)-binding Rossmann-fold domains"/>
    <property type="match status" value="1"/>
</dbReference>
<keyword evidence="2" id="KW-0812">Transmembrane</keyword>
<dbReference type="Gene3D" id="3.90.25.10">
    <property type="entry name" value="UDP-galactose 4-epimerase, domain 1"/>
    <property type="match status" value="1"/>
</dbReference>
<dbReference type="RefSeq" id="WP_088910544.1">
    <property type="nucleotide sequence ID" value="NZ_CP018145.1"/>
</dbReference>
<dbReference type="InterPro" id="IPR036291">
    <property type="entry name" value="NAD(P)-bd_dom_sf"/>
</dbReference>
<comment type="similarity">
    <text evidence="1">Belongs to the NAD(P)-dependent epimerase/dehydratase family.</text>
</comment>
<dbReference type="KEGG" id="bfm:BP422_28435"/>
<feature type="transmembrane region" description="Helical" evidence="2">
    <location>
        <begin position="334"/>
        <end position="352"/>
    </location>
</feature>
<organism evidence="5 6">
    <name type="scientific">Brevibacillus formosus</name>
    <dbReference type="NCBI Taxonomy" id="54913"/>
    <lineage>
        <taxon>Bacteria</taxon>
        <taxon>Bacillati</taxon>
        <taxon>Bacillota</taxon>
        <taxon>Bacilli</taxon>
        <taxon>Bacillales</taxon>
        <taxon>Paenibacillaceae</taxon>
        <taxon>Brevibacillus</taxon>
    </lineage>
</organism>
<feature type="domain" description="GAF" evidence="4">
    <location>
        <begin position="485"/>
        <end position="607"/>
    </location>
</feature>
<feature type="domain" description="NAD-dependent epimerase/dehydratase" evidence="3">
    <location>
        <begin position="3"/>
        <end position="229"/>
    </location>
</feature>
<evidence type="ECO:0000313" key="6">
    <source>
        <dbReference type="Proteomes" id="UP000197781"/>
    </source>
</evidence>
<dbReference type="Gene3D" id="3.40.50.720">
    <property type="entry name" value="NAD(P)-binding Rossmann-like Domain"/>
    <property type="match status" value="1"/>
</dbReference>
<dbReference type="AlphaFoldDB" id="A0A220MPT2"/>
<reference evidence="5 6" key="1">
    <citation type="submission" date="2016-11" db="EMBL/GenBank/DDBJ databases">
        <authorList>
            <person name="Jaros S."/>
            <person name="Januszkiewicz K."/>
            <person name="Wedrychowicz H."/>
        </authorList>
    </citation>
    <scope>NUCLEOTIDE SEQUENCE [LARGE SCALE GENOMIC DNA]</scope>
    <source>
        <strain evidence="5 6">NF2</strain>
    </source>
</reference>
<feature type="transmembrane region" description="Helical" evidence="2">
    <location>
        <begin position="404"/>
        <end position="421"/>
    </location>
</feature>